<keyword evidence="2" id="KW-0472">Membrane</keyword>
<dbReference type="EMBL" id="MN740780">
    <property type="protein sequence ID" value="QHU11243.1"/>
    <property type="molecule type" value="Genomic_DNA"/>
</dbReference>
<protein>
    <submittedName>
        <fullName evidence="3">Uncharacterized protein</fullName>
    </submittedName>
</protein>
<evidence type="ECO:0000313" key="3">
    <source>
        <dbReference type="EMBL" id="QHU11243.1"/>
    </source>
</evidence>
<evidence type="ECO:0000256" key="2">
    <source>
        <dbReference type="SAM" id="Phobius"/>
    </source>
</evidence>
<evidence type="ECO:0000256" key="1">
    <source>
        <dbReference type="SAM" id="MobiDB-lite"/>
    </source>
</evidence>
<feature type="transmembrane region" description="Helical" evidence="2">
    <location>
        <begin position="31"/>
        <end position="51"/>
    </location>
</feature>
<reference evidence="3" key="1">
    <citation type="journal article" date="2020" name="Nature">
        <title>Giant virus diversity and host interactions through global metagenomics.</title>
        <authorList>
            <person name="Schulz F."/>
            <person name="Roux S."/>
            <person name="Paez-Espino D."/>
            <person name="Jungbluth S."/>
            <person name="Walsh D.A."/>
            <person name="Denef V.J."/>
            <person name="McMahon K.D."/>
            <person name="Konstantinidis K.T."/>
            <person name="Eloe-Fadrosh E.A."/>
            <person name="Kyrpides N.C."/>
            <person name="Woyke T."/>
        </authorList>
    </citation>
    <scope>NUCLEOTIDE SEQUENCE</scope>
    <source>
        <strain evidence="3">GVMAG-S-1101165-84</strain>
    </source>
</reference>
<proteinExistence type="predicted"/>
<sequence length="87" mass="9262">MQLQILGIGITLGVLGGGLFVTGLLMSMEPLIVTGIVLLVVSILLFLSLICKKSVAVEESSPPNPIRGMKRNKSDTDLELMQQEPGV</sequence>
<dbReference type="AlphaFoldDB" id="A0A6C0K119"/>
<feature type="transmembrane region" description="Helical" evidence="2">
    <location>
        <begin position="5"/>
        <end position="25"/>
    </location>
</feature>
<keyword evidence="2" id="KW-1133">Transmembrane helix</keyword>
<feature type="region of interest" description="Disordered" evidence="1">
    <location>
        <begin position="59"/>
        <end position="87"/>
    </location>
</feature>
<name>A0A6C0K119_9ZZZZ</name>
<organism evidence="3">
    <name type="scientific">viral metagenome</name>
    <dbReference type="NCBI Taxonomy" id="1070528"/>
    <lineage>
        <taxon>unclassified sequences</taxon>
        <taxon>metagenomes</taxon>
        <taxon>organismal metagenomes</taxon>
    </lineage>
</organism>
<keyword evidence="2" id="KW-0812">Transmembrane</keyword>
<accession>A0A6C0K119</accession>